<dbReference type="Proteomes" id="UP000318017">
    <property type="component" value="Chromosome"/>
</dbReference>
<dbReference type="SMART" id="SM00487">
    <property type="entry name" value="DEXDc"/>
    <property type="match status" value="1"/>
</dbReference>
<dbReference type="GO" id="GO:0005524">
    <property type="term" value="F:ATP binding"/>
    <property type="evidence" value="ECO:0007669"/>
    <property type="project" value="UniProtKB-KW"/>
</dbReference>
<reference evidence="12 13" key="1">
    <citation type="submission" date="2019-02" db="EMBL/GenBank/DDBJ databases">
        <title>Deep-cultivation of Planctomycetes and their phenomic and genomic characterization uncovers novel biology.</title>
        <authorList>
            <person name="Wiegand S."/>
            <person name="Jogler M."/>
            <person name="Boedeker C."/>
            <person name="Pinto D."/>
            <person name="Vollmers J."/>
            <person name="Rivas-Marin E."/>
            <person name="Kohn T."/>
            <person name="Peeters S.H."/>
            <person name="Heuer A."/>
            <person name="Rast P."/>
            <person name="Oberbeckmann S."/>
            <person name="Bunk B."/>
            <person name="Jeske O."/>
            <person name="Meyerdierks A."/>
            <person name="Storesund J.E."/>
            <person name="Kallscheuer N."/>
            <person name="Luecker S."/>
            <person name="Lage O.M."/>
            <person name="Pohl T."/>
            <person name="Merkel B.J."/>
            <person name="Hornburger P."/>
            <person name="Mueller R.-W."/>
            <person name="Bruemmer F."/>
            <person name="Labrenz M."/>
            <person name="Spormann A.M."/>
            <person name="Op den Camp H."/>
            <person name="Overmann J."/>
            <person name="Amann R."/>
            <person name="Jetten M.S.M."/>
            <person name="Mascher T."/>
            <person name="Medema M.H."/>
            <person name="Devos D.P."/>
            <person name="Kaster A.-K."/>
            <person name="Ovreas L."/>
            <person name="Rohde M."/>
            <person name="Galperin M.Y."/>
            <person name="Jogler C."/>
        </authorList>
    </citation>
    <scope>NUCLEOTIDE SEQUENCE [LARGE SCALE GENOMIC DNA]</scope>
    <source>
        <strain evidence="12 13">Q31a</strain>
    </source>
</reference>
<evidence type="ECO:0000256" key="1">
    <source>
        <dbReference type="ARBA" id="ARBA00022723"/>
    </source>
</evidence>
<evidence type="ECO:0000256" key="7">
    <source>
        <dbReference type="ARBA" id="ARBA00023014"/>
    </source>
</evidence>
<comment type="similarity">
    <text evidence="10">Belongs to the helicase family. DinG subfamily.</text>
</comment>
<dbReference type="Pfam" id="PF06733">
    <property type="entry name" value="DEAD_2"/>
    <property type="match status" value="1"/>
</dbReference>
<keyword evidence="7" id="KW-0411">Iron-sulfur</keyword>
<keyword evidence="3 12" id="KW-0378">Hydrolase</keyword>
<dbReference type="PANTHER" id="PTHR11472">
    <property type="entry name" value="DNA REPAIR DEAD HELICASE RAD3/XP-D SUBFAMILY MEMBER"/>
    <property type="match status" value="1"/>
</dbReference>
<dbReference type="Gene3D" id="3.40.50.300">
    <property type="entry name" value="P-loop containing nucleotide triphosphate hydrolases"/>
    <property type="match status" value="2"/>
</dbReference>
<name>A0A518G0M1_9BACT</name>
<dbReference type="KEGG" id="ahel:Q31a_04350"/>
<keyword evidence="13" id="KW-1185">Reference proteome</keyword>
<keyword evidence="6" id="KW-0408">Iron</keyword>
<dbReference type="InterPro" id="IPR010614">
    <property type="entry name" value="RAD3-like_helicase_DEAD"/>
</dbReference>
<dbReference type="GO" id="GO:0051536">
    <property type="term" value="F:iron-sulfur cluster binding"/>
    <property type="evidence" value="ECO:0007669"/>
    <property type="project" value="UniProtKB-KW"/>
</dbReference>
<dbReference type="SUPFAM" id="SSF52540">
    <property type="entry name" value="P-loop containing nucleoside triphosphate hydrolases"/>
    <property type="match status" value="2"/>
</dbReference>
<dbReference type="GO" id="GO:0003678">
    <property type="term" value="F:DNA helicase activity"/>
    <property type="evidence" value="ECO:0007669"/>
    <property type="project" value="UniProtKB-EC"/>
</dbReference>
<sequence length="669" mass="74538">MSLDVSAILGPEGSIARRLKQYEQRPQQLAMANATAQALAAKQHLLAEAGTGVGKSFAYLVPAILFATADQREDNVDTQGEEASRRVVVSTHTISLQEQLIDKDLPLLNAVIPREFTSVLVKGRGNYVSLRRFELARSRAVSMLNETEIHQLDQMKSWLKETPDGSLSSLGFRPTGSVWDEVASDSNNCLGRKCKSFDNCHYYRARRRVQGAQILVVNHALFFTDLALRRETGFGIIPDYDAAILDECHTLESVASSHLGIKVSNGQVQFTLNKLYNPSTGKGLFPTLGLDRLTEMVQKAHMLIDQLVFDLNEWMGKDDSTSRRVRQKQIVPNLLSDVLAALSKRLEHMADNAQDAARRQDMTSAAKRLESLALDAQAWLEQSDDESVYWLERVLTRRGEVRMEMHASPIDISGRMREMLFQEVPSVIMTSATISTGRQGGFEFFQSRIGASGSATIKLGSPFNYAQQAKLIIVGDMPDPSANRREYEAALPVMIQRYLLQTGGHAFVLFTSYGLLRSTASKLQRWFAEQKMTLYSQADGTPRGQLLEQFKKNPRGALFGTDSFWQGVDVPGEALGNVIITKLPFSVPDHPLLEARLEAIRAAGGNPFRDYQIPEAVIKLRQGFGRLVRTATDTGIVVILDSRVKTKYYGRTFLAALPECEVRYESVQL</sequence>
<evidence type="ECO:0000256" key="6">
    <source>
        <dbReference type="ARBA" id="ARBA00023004"/>
    </source>
</evidence>
<dbReference type="GO" id="GO:0006139">
    <property type="term" value="P:nucleobase-containing compound metabolic process"/>
    <property type="evidence" value="ECO:0007669"/>
    <property type="project" value="InterPro"/>
</dbReference>
<dbReference type="InterPro" id="IPR027417">
    <property type="entry name" value="P-loop_NTPase"/>
</dbReference>
<protein>
    <submittedName>
        <fullName evidence="12">Putative ATP-dependent helicase DinG</fullName>
        <ecNumber evidence="12">3.6.4.12</ecNumber>
    </submittedName>
</protein>
<gene>
    <name evidence="12" type="primary">dinG</name>
    <name evidence="12" type="ORF">Q31a_04350</name>
</gene>
<accession>A0A518G0M1</accession>
<evidence type="ECO:0000256" key="2">
    <source>
        <dbReference type="ARBA" id="ARBA00022741"/>
    </source>
</evidence>
<dbReference type="PROSITE" id="PS51193">
    <property type="entry name" value="HELICASE_ATP_BIND_2"/>
    <property type="match status" value="1"/>
</dbReference>
<dbReference type="InterPro" id="IPR045028">
    <property type="entry name" value="DinG/Rad3-like"/>
</dbReference>
<dbReference type="InterPro" id="IPR006555">
    <property type="entry name" value="ATP-dep_Helicase_C"/>
</dbReference>
<keyword evidence="4 12" id="KW-0347">Helicase</keyword>
<dbReference type="GO" id="GO:0003677">
    <property type="term" value="F:DNA binding"/>
    <property type="evidence" value="ECO:0007669"/>
    <property type="project" value="UniProtKB-KW"/>
</dbReference>
<evidence type="ECO:0000313" key="12">
    <source>
        <dbReference type="EMBL" id="QDV22152.1"/>
    </source>
</evidence>
<evidence type="ECO:0000256" key="10">
    <source>
        <dbReference type="ARBA" id="ARBA00038058"/>
    </source>
</evidence>
<dbReference type="RefSeq" id="WP_145073257.1">
    <property type="nucleotide sequence ID" value="NZ_CP036298.1"/>
</dbReference>
<keyword evidence="9" id="KW-0413">Isomerase</keyword>
<evidence type="ECO:0000259" key="11">
    <source>
        <dbReference type="PROSITE" id="PS51193"/>
    </source>
</evidence>
<evidence type="ECO:0000256" key="9">
    <source>
        <dbReference type="ARBA" id="ARBA00023235"/>
    </source>
</evidence>
<dbReference type="EC" id="3.6.4.12" evidence="12"/>
<dbReference type="PANTHER" id="PTHR11472:SF34">
    <property type="entry name" value="REGULATOR OF TELOMERE ELONGATION HELICASE 1"/>
    <property type="match status" value="1"/>
</dbReference>
<dbReference type="AlphaFoldDB" id="A0A518G0M1"/>
<dbReference type="SMART" id="SM00491">
    <property type="entry name" value="HELICc2"/>
    <property type="match status" value="1"/>
</dbReference>
<dbReference type="GO" id="GO:0016818">
    <property type="term" value="F:hydrolase activity, acting on acid anhydrides, in phosphorus-containing anhydrides"/>
    <property type="evidence" value="ECO:0007669"/>
    <property type="project" value="InterPro"/>
</dbReference>
<proteinExistence type="inferred from homology"/>
<evidence type="ECO:0000256" key="5">
    <source>
        <dbReference type="ARBA" id="ARBA00022840"/>
    </source>
</evidence>
<evidence type="ECO:0000313" key="13">
    <source>
        <dbReference type="Proteomes" id="UP000318017"/>
    </source>
</evidence>
<keyword evidence="5" id="KW-0067">ATP-binding</keyword>
<feature type="domain" description="Helicase ATP-binding" evidence="11">
    <location>
        <begin position="14"/>
        <end position="308"/>
    </location>
</feature>
<evidence type="ECO:0000256" key="3">
    <source>
        <dbReference type="ARBA" id="ARBA00022801"/>
    </source>
</evidence>
<evidence type="ECO:0000256" key="8">
    <source>
        <dbReference type="ARBA" id="ARBA00023125"/>
    </source>
</evidence>
<keyword evidence="2" id="KW-0547">Nucleotide-binding</keyword>
<dbReference type="EMBL" id="CP036298">
    <property type="protein sequence ID" value="QDV22152.1"/>
    <property type="molecule type" value="Genomic_DNA"/>
</dbReference>
<dbReference type="GO" id="GO:0046872">
    <property type="term" value="F:metal ion binding"/>
    <property type="evidence" value="ECO:0007669"/>
    <property type="project" value="UniProtKB-KW"/>
</dbReference>
<dbReference type="InterPro" id="IPR014013">
    <property type="entry name" value="Helic_SF1/SF2_ATP-bd_DinG/Rad3"/>
</dbReference>
<dbReference type="OrthoDB" id="9803913at2"/>
<dbReference type="InterPro" id="IPR014001">
    <property type="entry name" value="Helicase_ATP-bd"/>
</dbReference>
<dbReference type="Pfam" id="PF13307">
    <property type="entry name" value="Helicase_C_2"/>
    <property type="match status" value="1"/>
</dbReference>
<keyword evidence="8" id="KW-0238">DNA-binding</keyword>
<keyword evidence="1" id="KW-0479">Metal-binding</keyword>
<evidence type="ECO:0000256" key="4">
    <source>
        <dbReference type="ARBA" id="ARBA00022806"/>
    </source>
</evidence>
<organism evidence="12 13">
    <name type="scientific">Aureliella helgolandensis</name>
    <dbReference type="NCBI Taxonomy" id="2527968"/>
    <lineage>
        <taxon>Bacteria</taxon>
        <taxon>Pseudomonadati</taxon>
        <taxon>Planctomycetota</taxon>
        <taxon>Planctomycetia</taxon>
        <taxon>Pirellulales</taxon>
        <taxon>Pirellulaceae</taxon>
        <taxon>Aureliella</taxon>
    </lineage>
</organism>